<accession>A0A1I2KF39</accession>
<keyword evidence="3" id="KW-1185">Reference proteome</keyword>
<dbReference type="RefSeq" id="WP_091549629.1">
    <property type="nucleotide sequence ID" value="NZ_FONY01000098.1"/>
</dbReference>
<dbReference type="EMBL" id="FONY01000098">
    <property type="protein sequence ID" value="SFF63556.1"/>
    <property type="molecule type" value="Genomic_DNA"/>
</dbReference>
<dbReference type="Gene3D" id="2.180.10.10">
    <property type="entry name" value="RHS repeat-associated core"/>
    <property type="match status" value="1"/>
</dbReference>
<sequence length="331" mass="37705">MKGLDYVQTPAKEDKWQFNSKEKQTELGLHWHDYGAGNYDAQIGRWHSIDGMAEKYISSSPYHYCANNPISFFDIDGNEFTESAERWINELTAAISDEIKKSNKIMLRNLAKIEKAKSSFEAGKISNAKMERRIARAERVINKQESRKEELLEAQSEISELRHSSQTYDVVVHSNYTSNVRGEGTGGFLNYASNGIINVNITNLSSNKLATLAHELKHPFQYERKLIDLGVGGGGIMYDIYDEVEAFKRGQLFGENKGNIINEAFVKRRYPTLPFSPIHHNTPHPNGGTYGEQIQNTIFNMGTGLREPSTRIKGWQIYYQQGVYNNPAFKY</sequence>
<protein>
    <submittedName>
        <fullName evidence="2">RHS repeat-associated core domain-containing protein</fullName>
    </submittedName>
</protein>
<proteinExistence type="predicted"/>
<dbReference type="AlphaFoldDB" id="A0A1I2KF39"/>
<organism evidence="2 3">
    <name type="scientific">Thermoflexibacter ruber</name>
    <dbReference type="NCBI Taxonomy" id="1003"/>
    <lineage>
        <taxon>Bacteria</taxon>
        <taxon>Pseudomonadati</taxon>
        <taxon>Bacteroidota</taxon>
        <taxon>Cytophagia</taxon>
        <taxon>Cytophagales</taxon>
        <taxon>Thermoflexibacteraceae</taxon>
        <taxon>Thermoflexibacter</taxon>
    </lineage>
</organism>
<feature type="coiled-coil region" evidence="1">
    <location>
        <begin position="127"/>
        <end position="154"/>
    </location>
</feature>
<dbReference type="STRING" id="1003.SAMN04488541_10984"/>
<dbReference type="Proteomes" id="UP000199513">
    <property type="component" value="Unassembled WGS sequence"/>
</dbReference>
<keyword evidence="1" id="KW-0175">Coiled coil</keyword>
<evidence type="ECO:0000256" key="1">
    <source>
        <dbReference type="SAM" id="Coils"/>
    </source>
</evidence>
<gene>
    <name evidence="2" type="ORF">SAMN04488541_10984</name>
</gene>
<evidence type="ECO:0000313" key="3">
    <source>
        <dbReference type="Proteomes" id="UP000199513"/>
    </source>
</evidence>
<reference evidence="2 3" key="1">
    <citation type="submission" date="2016-10" db="EMBL/GenBank/DDBJ databases">
        <authorList>
            <person name="de Groot N.N."/>
        </authorList>
    </citation>
    <scope>NUCLEOTIDE SEQUENCE [LARGE SCALE GENOMIC DNA]</scope>
    <source>
        <strain>GEY</strain>
        <strain evidence="3">DSM 9560</strain>
    </source>
</reference>
<dbReference type="InterPro" id="IPR022385">
    <property type="entry name" value="Rhs_assc_core"/>
</dbReference>
<name>A0A1I2KF39_9BACT</name>
<evidence type="ECO:0000313" key="2">
    <source>
        <dbReference type="EMBL" id="SFF63556.1"/>
    </source>
</evidence>
<dbReference type="NCBIfam" id="TIGR03696">
    <property type="entry name" value="Rhs_assc_core"/>
    <property type="match status" value="1"/>
</dbReference>